<feature type="transmembrane region" description="Helical" evidence="6">
    <location>
        <begin position="233"/>
        <end position="253"/>
    </location>
</feature>
<evidence type="ECO:0000256" key="1">
    <source>
        <dbReference type="ARBA" id="ARBA00004141"/>
    </source>
</evidence>
<feature type="compositionally biased region" description="Low complexity" evidence="7">
    <location>
        <begin position="394"/>
        <end position="404"/>
    </location>
</feature>
<dbReference type="SUPFAM" id="SSF103481">
    <property type="entry name" value="Multidrug resistance efflux transporter EmrE"/>
    <property type="match status" value="2"/>
</dbReference>
<feature type="domain" description="EamA" evidence="8">
    <location>
        <begin position="235"/>
        <end position="373"/>
    </location>
</feature>
<dbReference type="InterPro" id="IPR030184">
    <property type="entry name" value="WAT1-related"/>
</dbReference>
<comment type="similarity">
    <text evidence="2 6">Belongs to the drug/metabolite transporter (DMT) superfamily. Plant drug/metabolite exporter (P-DME) (TC 2.A.7.4) family.</text>
</comment>
<dbReference type="PANTHER" id="PTHR31218">
    <property type="entry name" value="WAT1-RELATED PROTEIN"/>
    <property type="match status" value="1"/>
</dbReference>
<dbReference type="OMA" id="PWLAHIF"/>
<feature type="transmembrane region" description="Helical" evidence="6">
    <location>
        <begin position="181"/>
        <end position="201"/>
    </location>
</feature>
<keyword evidence="10" id="KW-1185">Reference proteome</keyword>
<feature type="transmembrane region" description="Helical" evidence="6">
    <location>
        <begin position="304"/>
        <end position="322"/>
    </location>
</feature>
<dbReference type="GO" id="GO:0005886">
    <property type="term" value="C:plasma membrane"/>
    <property type="evidence" value="ECO:0000318"/>
    <property type="project" value="GO_Central"/>
</dbReference>
<feature type="transmembrane region" description="Helical" evidence="6">
    <location>
        <begin position="55"/>
        <end position="75"/>
    </location>
</feature>
<evidence type="ECO:0000313" key="10">
    <source>
        <dbReference type="Proteomes" id="UP000019116"/>
    </source>
</evidence>
<feature type="transmembrane region" description="Helical" evidence="6">
    <location>
        <begin position="354"/>
        <end position="373"/>
    </location>
</feature>
<dbReference type="GO" id="GO:0022857">
    <property type="term" value="F:transmembrane transporter activity"/>
    <property type="evidence" value="ECO:0007669"/>
    <property type="project" value="InterPro"/>
</dbReference>
<name>A0A3B6I3S8_WHEAT</name>
<evidence type="ECO:0000256" key="6">
    <source>
        <dbReference type="RuleBase" id="RU363077"/>
    </source>
</evidence>
<feature type="transmembrane region" description="Helical" evidence="6">
    <location>
        <begin position="265"/>
        <end position="284"/>
    </location>
</feature>
<reference evidence="9" key="2">
    <citation type="submission" date="2018-10" db="UniProtKB">
        <authorList>
            <consortium name="EnsemblPlants"/>
        </authorList>
    </citation>
    <scope>IDENTIFICATION</scope>
</reference>
<dbReference type="Gramene" id="TraesROB_scaffold_012598_01G000200.1">
    <property type="protein sequence ID" value="TraesROB_scaffold_012598_01G000200.1"/>
    <property type="gene ID" value="TraesROB_scaffold_012598_01G000200"/>
</dbReference>
<evidence type="ECO:0000259" key="8">
    <source>
        <dbReference type="Pfam" id="PF00892"/>
    </source>
</evidence>
<dbReference type="OrthoDB" id="1728340at2759"/>
<dbReference type="AlphaFoldDB" id="A0A3B6I3S8"/>
<evidence type="ECO:0000256" key="5">
    <source>
        <dbReference type="ARBA" id="ARBA00023136"/>
    </source>
</evidence>
<dbReference type="Gramene" id="TraesCS4A02G386700.1">
    <property type="protein sequence ID" value="TraesCS4A02G386700.1"/>
    <property type="gene ID" value="TraesCS4A02G386700"/>
</dbReference>
<keyword evidence="5 6" id="KW-0472">Membrane</keyword>
<dbReference type="Proteomes" id="UP000019116">
    <property type="component" value="Chromosome 4A"/>
</dbReference>
<keyword evidence="4 6" id="KW-1133">Transmembrane helix</keyword>
<dbReference type="InterPro" id="IPR000620">
    <property type="entry name" value="EamA_dom"/>
</dbReference>
<organism evidence="9">
    <name type="scientific">Triticum aestivum</name>
    <name type="common">Wheat</name>
    <dbReference type="NCBI Taxonomy" id="4565"/>
    <lineage>
        <taxon>Eukaryota</taxon>
        <taxon>Viridiplantae</taxon>
        <taxon>Streptophyta</taxon>
        <taxon>Embryophyta</taxon>
        <taxon>Tracheophyta</taxon>
        <taxon>Spermatophyta</taxon>
        <taxon>Magnoliopsida</taxon>
        <taxon>Liliopsida</taxon>
        <taxon>Poales</taxon>
        <taxon>Poaceae</taxon>
        <taxon>BOP clade</taxon>
        <taxon>Pooideae</taxon>
        <taxon>Triticodae</taxon>
        <taxon>Triticeae</taxon>
        <taxon>Triticinae</taxon>
        <taxon>Triticum</taxon>
    </lineage>
</organism>
<sequence>MRSPSEGNRPWLAHIFFLFQRHACVCVLVTWCTLLRGGIARDRIESAIYMGSGRLLLPTVVMLALNVMSAVMVALVKVAMAGGLDPLVLVTLQQLAAAIFLCPIAHFIEGKSRPKMTLQIFAYLFVSAALGAAMRQYMVFVGLRYTTATFVSAFSNIAPVLTFVLAVATRSESLHLRAATGAAKLAGTLVSLAGAMLLTFYRGVALTHPNSAHQLHRSPSSPPSPGADSGRRWTLGTVAILGNCVCLACWYLLQGRITRKYPYVYSCNAFLSTFSFLQVVVVGLCVKHNLASWIITNKLQILTILYSGVVATGMSFVLLTWCIQKRGAVFVAAFVPVSQVIVCIMDFTVLHEPLYLGSVVGSVIVICGLYLLLWGKRQEALQQHPEGAKDDQEQQQQQQVQSQP</sequence>
<feature type="transmembrane region" description="Helical" evidence="6">
    <location>
        <begin position="120"/>
        <end position="138"/>
    </location>
</feature>
<feature type="transmembrane region" description="Helical" evidence="6">
    <location>
        <begin position="150"/>
        <end position="169"/>
    </location>
</feature>
<gene>
    <name evidence="9" type="primary">LOC123082985</name>
</gene>
<feature type="region of interest" description="Disordered" evidence="7">
    <location>
        <begin position="383"/>
        <end position="404"/>
    </location>
</feature>
<accession>A0A3B6I3S8</accession>
<comment type="subcellular location">
    <subcellularLocation>
        <location evidence="1 6">Membrane</location>
        <topology evidence="1 6">Multi-pass membrane protein</topology>
    </subcellularLocation>
</comment>
<evidence type="ECO:0000256" key="2">
    <source>
        <dbReference type="ARBA" id="ARBA00007635"/>
    </source>
</evidence>
<reference evidence="9" key="1">
    <citation type="submission" date="2018-08" db="EMBL/GenBank/DDBJ databases">
        <authorList>
            <person name="Rossello M."/>
        </authorList>
    </citation>
    <scope>NUCLEOTIDE SEQUENCE [LARGE SCALE GENOMIC DNA]</scope>
    <source>
        <strain evidence="9">cv. Chinese Spring</strain>
    </source>
</reference>
<feature type="transmembrane region" description="Helical" evidence="6">
    <location>
        <begin position="329"/>
        <end position="348"/>
    </location>
</feature>
<dbReference type="Gramene" id="TraesCS4A03G0964200.1">
    <property type="protein sequence ID" value="TraesCS4A03G0964200.1.CDS"/>
    <property type="gene ID" value="TraesCS4A03G0964200"/>
</dbReference>
<evidence type="ECO:0000256" key="4">
    <source>
        <dbReference type="ARBA" id="ARBA00022989"/>
    </source>
</evidence>
<evidence type="ECO:0000256" key="3">
    <source>
        <dbReference type="ARBA" id="ARBA00022692"/>
    </source>
</evidence>
<feature type="transmembrane region" description="Helical" evidence="6">
    <location>
        <begin position="12"/>
        <end position="34"/>
    </location>
</feature>
<evidence type="ECO:0000256" key="7">
    <source>
        <dbReference type="SAM" id="MobiDB-lite"/>
    </source>
</evidence>
<feature type="transmembrane region" description="Helical" evidence="6">
    <location>
        <begin position="87"/>
        <end position="108"/>
    </location>
</feature>
<proteinExistence type="inferred from homology"/>
<feature type="domain" description="EamA" evidence="8">
    <location>
        <begin position="61"/>
        <end position="198"/>
    </location>
</feature>
<dbReference type="InterPro" id="IPR037185">
    <property type="entry name" value="EmrE-like"/>
</dbReference>
<evidence type="ECO:0000313" key="9">
    <source>
        <dbReference type="EnsemblPlants" id="TraesCS4A02G386700.1"/>
    </source>
</evidence>
<protein>
    <recommendedName>
        <fullName evidence="6">WAT1-related protein</fullName>
    </recommendedName>
</protein>
<dbReference type="EnsemblPlants" id="TraesCS4A02G386700.1">
    <property type="protein sequence ID" value="TraesCS4A02G386700.1"/>
    <property type="gene ID" value="TraesCS4A02G386700"/>
</dbReference>
<dbReference type="Pfam" id="PF00892">
    <property type="entry name" value="EamA"/>
    <property type="match status" value="2"/>
</dbReference>
<keyword evidence="3 6" id="KW-0812">Transmembrane</keyword>